<dbReference type="SUPFAM" id="SSF53822">
    <property type="entry name" value="Periplasmic binding protein-like I"/>
    <property type="match status" value="1"/>
</dbReference>
<dbReference type="GO" id="GO:0003700">
    <property type="term" value="F:DNA-binding transcription factor activity"/>
    <property type="evidence" value="ECO:0007669"/>
    <property type="project" value="TreeGrafter"/>
</dbReference>
<dbReference type="SUPFAM" id="SSF47413">
    <property type="entry name" value="lambda repressor-like DNA-binding domains"/>
    <property type="match status" value="1"/>
</dbReference>
<dbReference type="Proteomes" id="UP000018877">
    <property type="component" value="Unassembled WGS sequence"/>
</dbReference>
<dbReference type="Gene3D" id="1.10.260.40">
    <property type="entry name" value="lambda repressor-like DNA-binding domains"/>
    <property type="match status" value="1"/>
</dbReference>
<keyword evidence="3" id="KW-0804">Transcription</keyword>
<dbReference type="Pfam" id="PF00356">
    <property type="entry name" value="LacI"/>
    <property type="match status" value="1"/>
</dbReference>
<evidence type="ECO:0000256" key="3">
    <source>
        <dbReference type="ARBA" id="ARBA00023163"/>
    </source>
</evidence>
<dbReference type="CDD" id="cd06267">
    <property type="entry name" value="PBP1_LacI_sugar_binding-like"/>
    <property type="match status" value="1"/>
</dbReference>
<reference evidence="5 6" key="1">
    <citation type="journal article" date="2014" name="Environ. Microbiol.">
        <title>The nitrate-ammonifying and nosZ-carrying bacterium Bacillus vireti is a potent source and sink for nitric and nitrous oxide under high nitrate conditions.</title>
        <authorList>
            <person name="Mania D."/>
            <person name="Heylen K."/>
            <person name="van Spanning R.J."/>
            <person name="Frostegard A."/>
        </authorList>
    </citation>
    <scope>NUCLEOTIDE SEQUENCE [LARGE SCALE GENOMIC DNA]</scope>
    <source>
        <strain evidence="5 6">LMG 21834</strain>
    </source>
</reference>
<evidence type="ECO:0000313" key="6">
    <source>
        <dbReference type="Proteomes" id="UP000018877"/>
    </source>
</evidence>
<dbReference type="PANTHER" id="PTHR30146:SF109">
    <property type="entry name" value="HTH-TYPE TRANSCRIPTIONAL REGULATOR GALS"/>
    <property type="match status" value="1"/>
</dbReference>
<protein>
    <submittedName>
        <fullName evidence="5">LacI family transcriptional regulator</fullName>
    </submittedName>
</protein>
<evidence type="ECO:0000259" key="4">
    <source>
        <dbReference type="PROSITE" id="PS50932"/>
    </source>
</evidence>
<accession>A0AB94ISZ3</accession>
<evidence type="ECO:0000256" key="1">
    <source>
        <dbReference type="ARBA" id="ARBA00023015"/>
    </source>
</evidence>
<sequence length="352" mass="39270">MTLATIKDVAKEAGVSIGVVSKAFNNYPDISEKTKQRIFEVAKELNYSPNLVARNLSSKKQNTIGMITSGFFDSGVKDNNNSFQLFKGVYTAVEQNQYELAIYLIDSLKQKQKSYAQFCKERNIGGAVLAGIRIDDPYFKELIDTKIPCVILDVKTGNESEFIGSVSINNRAASKDIARYLLNRNHREIVVVTGKKETWVNVERTAGVKEAMDEYGLELKDENILPASFSENEAYLLTKELLETRKPTAFLCFSDLMALGVMKAVKEAGLRIPEDVSVTGFDGILISEFSQPGLTTIEQNFFEMGKQAALLLQQLMEGTSSERNIYVDYQLVERNSVGSVPVTTRFLSNKKV</sequence>
<dbReference type="CDD" id="cd01392">
    <property type="entry name" value="HTH_LacI"/>
    <property type="match status" value="1"/>
</dbReference>
<dbReference type="Gene3D" id="3.40.50.2300">
    <property type="match status" value="2"/>
</dbReference>
<evidence type="ECO:0000313" key="5">
    <source>
        <dbReference type="EMBL" id="ETI70175.1"/>
    </source>
</evidence>
<dbReference type="AlphaFoldDB" id="A0AB94ISZ3"/>
<evidence type="ECO:0000256" key="2">
    <source>
        <dbReference type="ARBA" id="ARBA00023125"/>
    </source>
</evidence>
<dbReference type="PROSITE" id="PS50932">
    <property type="entry name" value="HTH_LACI_2"/>
    <property type="match status" value="1"/>
</dbReference>
<name>A0AB94ISZ3_9BACI</name>
<gene>
    <name evidence="5" type="ORF">BAVI_03779</name>
</gene>
<organism evidence="5 6">
    <name type="scientific">Neobacillus vireti LMG 21834</name>
    <dbReference type="NCBI Taxonomy" id="1131730"/>
    <lineage>
        <taxon>Bacteria</taxon>
        <taxon>Bacillati</taxon>
        <taxon>Bacillota</taxon>
        <taxon>Bacilli</taxon>
        <taxon>Bacillales</taxon>
        <taxon>Bacillaceae</taxon>
        <taxon>Neobacillus</taxon>
    </lineage>
</organism>
<dbReference type="InterPro" id="IPR000843">
    <property type="entry name" value="HTH_LacI"/>
</dbReference>
<dbReference type="EMBL" id="ALAN01000026">
    <property type="protein sequence ID" value="ETI70175.1"/>
    <property type="molecule type" value="Genomic_DNA"/>
</dbReference>
<dbReference type="InterPro" id="IPR046335">
    <property type="entry name" value="LacI/GalR-like_sensor"/>
</dbReference>
<feature type="domain" description="HTH lacI-type" evidence="4">
    <location>
        <begin position="4"/>
        <end position="58"/>
    </location>
</feature>
<keyword evidence="2" id="KW-0238">DNA-binding</keyword>
<dbReference type="PANTHER" id="PTHR30146">
    <property type="entry name" value="LACI-RELATED TRANSCRIPTIONAL REPRESSOR"/>
    <property type="match status" value="1"/>
</dbReference>
<dbReference type="InterPro" id="IPR028082">
    <property type="entry name" value="Peripla_BP_I"/>
</dbReference>
<dbReference type="Pfam" id="PF13377">
    <property type="entry name" value="Peripla_BP_3"/>
    <property type="match status" value="1"/>
</dbReference>
<comment type="caution">
    <text evidence="5">The sequence shown here is derived from an EMBL/GenBank/DDBJ whole genome shotgun (WGS) entry which is preliminary data.</text>
</comment>
<keyword evidence="1" id="KW-0805">Transcription regulation</keyword>
<dbReference type="InterPro" id="IPR010982">
    <property type="entry name" value="Lambda_DNA-bd_dom_sf"/>
</dbReference>
<dbReference type="GO" id="GO:0000976">
    <property type="term" value="F:transcription cis-regulatory region binding"/>
    <property type="evidence" value="ECO:0007669"/>
    <property type="project" value="TreeGrafter"/>
</dbReference>
<proteinExistence type="predicted"/>
<keyword evidence="6" id="KW-1185">Reference proteome</keyword>
<dbReference type="SMART" id="SM00354">
    <property type="entry name" value="HTH_LACI"/>
    <property type="match status" value="1"/>
</dbReference>